<feature type="domain" description="Hydantoinase/oxoprolinase N-terminal" evidence="4">
    <location>
        <begin position="6"/>
        <end position="217"/>
    </location>
</feature>
<proteinExistence type="inferred from homology"/>
<keyword evidence="6" id="KW-1185">Reference proteome</keyword>
<reference evidence="5 6" key="1">
    <citation type="journal article" date="2016" name="Proc. Natl. Acad. Sci. U.S.A.">
        <title>Comparative genomics of biotechnologically important yeasts.</title>
        <authorList>
            <person name="Riley R."/>
            <person name="Haridas S."/>
            <person name="Wolfe K.H."/>
            <person name="Lopes M.R."/>
            <person name="Hittinger C.T."/>
            <person name="Goeker M."/>
            <person name="Salamov A.A."/>
            <person name="Wisecaver J.H."/>
            <person name="Long T.M."/>
            <person name="Calvey C.H."/>
            <person name="Aerts A.L."/>
            <person name="Barry K.W."/>
            <person name="Choi C."/>
            <person name="Clum A."/>
            <person name="Coughlan A.Y."/>
            <person name="Deshpande S."/>
            <person name="Douglass A.P."/>
            <person name="Hanson S.J."/>
            <person name="Klenk H.-P."/>
            <person name="LaButti K.M."/>
            <person name="Lapidus A."/>
            <person name="Lindquist E.A."/>
            <person name="Lipzen A.M."/>
            <person name="Meier-Kolthoff J.P."/>
            <person name="Ohm R.A."/>
            <person name="Otillar R.P."/>
            <person name="Pangilinan J.L."/>
            <person name="Peng Y."/>
            <person name="Rokas A."/>
            <person name="Rosa C.A."/>
            <person name="Scheuner C."/>
            <person name="Sibirny A.A."/>
            <person name="Slot J.C."/>
            <person name="Stielow J.B."/>
            <person name="Sun H."/>
            <person name="Kurtzman C.P."/>
            <person name="Blackwell M."/>
            <person name="Grigoriev I.V."/>
            <person name="Jeffries T.W."/>
        </authorList>
    </citation>
    <scope>NUCLEOTIDE SEQUENCE [LARGE SCALE GENOMIC DNA]</scope>
    <source>
        <strain evidence="6">ATCC 58044 / CBS 1984 / NCYC 433 / NRRL Y-366-8</strain>
    </source>
</reference>
<evidence type="ECO:0000259" key="2">
    <source>
        <dbReference type="Pfam" id="PF01968"/>
    </source>
</evidence>
<sequence length="1272" mass="138716">MSRVQISIDRGGTFTDIWANIPNKGEIVFKLLSVDPSNYNDAPTEGIRRILESFTGKEIPKGSKLDGNLIEWIKMGTTVATNALLERKGEKFVYVTTQDFHDVLKIGTQARPELFNLHIKKPAPLYDEVLQVEERITIETSSDDPNQQEVDVSSDPNLRLTDSGSIIRIIKPLNVEKTTSDLEGLYSKGYRNLAIAFAHSFVYNKHEKMVKDIALKIGFKYVTLSSEISPIIGILNRGNSASIDAYLTPHVQKYIDNFLSSFSNKPRVEFMKSDGGLCSASKFSGLNAILSGPAGGVVGFSQTAYESKPVIGFDMGGTSTDVCRFGGQLEVDYENNTAGIEIFAPQLQIHTVAAGGGSILKWENGLFHAGPESASAHPGPACYKKGGPLTITDANLFLGRLVKSQFPNIFGPNADEPLDDQTTTEKFIELTKVINKDTGKNFTPQQVALGFLKVANETMSRSIREVTEARGFATKEHDLTSFGGAGGQHCCAIAKNLGINRIIIHKYSSILSAYGMTLADNSTEFREPFKGDLNQESLQNVLDACKGLEQKAKTELEPQLIDSSRIKLKTKISLNLKYRNSNTLFAVEADEDDFLNTDFEAKFLKQHEREFGFTLQTPIIIDSIIVKSIINTNESNAKVAINDELSKITKTTPVPSTTQLVNFESGQLESKVFHLKDLSPGSIIAGPALIIDETQTLLLEPNTTATILSNHIVITVDSDSQTTLKEEISSDTPLEQADPILLSVFGHRFMSIAEQMGRTLQRTSVSTSIKERLDFSCAIFGPDGGLVANAPHIPVHLGSMQYAIQYQHDLWLGKLKPGDVLVSNHPEAGGTHLPDITVITPVFFQDEIVFYVASRGHHQDIGGIGVTAMIPNSKELWQEGVSIKSFKLVSGGKFDEKGIKRIFEEPAKYPGSSATRNLHNNLSDLKAQISANQRGTLLMQALFEEYGKLVVQYYMKAIRQNSELAIRDFFKKQALLHKGGKLKAIDYFDDGTPVQLEITIDGEKGEAFFDFTGTGPEVYGPMNTPEAITHSCVIYVLRCLIDMDIPLNQGCLTPCKIYIPENTILNPSGFVAICGSTIAGQRITDVLLKAFGICAASQGCANSFGFGTGGKDPITGERLQGFTFAEAIGGGAGAGPWGGETVDACNVHCTNTRTTDIEIIEWRTPVLVSQWCIRKGSGGDGLVKGGNGAVREIEARIPLRVSILSERRVFAPYGMNGGEDGAKGLNIWFRKQKDGSFIATRMGPKEIININAGDRVQINTPGGGGYGVKIDN</sequence>
<dbReference type="RefSeq" id="XP_019038830.1">
    <property type="nucleotide sequence ID" value="XM_019183329.1"/>
</dbReference>
<name>A0A1E3P2P3_WICAA</name>
<dbReference type="GO" id="GO:0017168">
    <property type="term" value="F:5-oxoprolinase (ATP-hydrolyzing) activity"/>
    <property type="evidence" value="ECO:0007669"/>
    <property type="project" value="TreeGrafter"/>
</dbReference>
<dbReference type="OrthoDB" id="3643at2759"/>
<evidence type="ECO:0000259" key="3">
    <source>
        <dbReference type="Pfam" id="PF02538"/>
    </source>
</evidence>
<evidence type="ECO:0000259" key="4">
    <source>
        <dbReference type="Pfam" id="PF05378"/>
    </source>
</evidence>
<dbReference type="GO" id="GO:0006749">
    <property type="term" value="P:glutathione metabolic process"/>
    <property type="evidence" value="ECO:0007669"/>
    <property type="project" value="TreeGrafter"/>
</dbReference>
<protein>
    <recommendedName>
        <fullName evidence="7">5-oxoprolinase</fullName>
    </recommendedName>
</protein>
<dbReference type="InterPro" id="IPR003692">
    <property type="entry name" value="Hydantoinase_B"/>
</dbReference>
<dbReference type="PANTHER" id="PTHR11365:SF26">
    <property type="entry name" value="5-OXOPROLINASE"/>
    <property type="match status" value="1"/>
</dbReference>
<dbReference type="Pfam" id="PF01968">
    <property type="entry name" value="Hydantoinase_A"/>
    <property type="match status" value="1"/>
</dbReference>
<evidence type="ECO:0000313" key="5">
    <source>
        <dbReference type="EMBL" id="ODQ59623.1"/>
    </source>
</evidence>
<feature type="domain" description="Hydantoinase A/oxoprolinase" evidence="2">
    <location>
        <begin position="237"/>
        <end position="523"/>
    </location>
</feature>
<dbReference type="Pfam" id="PF02538">
    <property type="entry name" value="Hydantoinase_B"/>
    <property type="match status" value="1"/>
</dbReference>
<dbReference type="AlphaFoldDB" id="A0A1E3P2P3"/>
<dbReference type="GO" id="GO:0005829">
    <property type="term" value="C:cytosol"/>
    <property type="evidence" value="ECO:0007669"/>
    <property type="project" value="TreeGrafter"/>
</dbReference>
<dbReference type="PANTHER" id="PTHR11365">
    <property type="entry name" value="5-OXOPROLINASE RELATED"/>
    <property type="match status" value="1"/>
</dbReference>
<evidence type="ECO:0000313" key="6">
    <source>
        <dbReference type="Proteomes" id="UP000094112"/>
    </source>
</evidence>
<evidence type="ECO:0000256" key="1">
    <source>
        <dbReference type="ARBA" id="ARBA00010403"/>
    </source>
</evidence>
<feature type="domain" description="Hydantoinase B/oxoprolinase" evidence="3">
    <location>
        <begin position="738"/>
        <end position="1267"/>
    </location>
</feature>
<gene>
    <name evidence="5" type="ORF">WICANDRAFT_62210</name>
</gene>
<dbReference type="InterPro" id="IPR002821">
    <property type="entry name" value="Hydantoinase_A"/>
</dbReference>
<dbReference type="GeneID" id="30200575"/>
<dbReference type="EMBL" id="KV454210">
    <property type="protein sequence ID" value="ODQ59623.1"/>
    <property type="molecule type" value="Genomic_DNA"/>
</dbReference>
<dbReference type="InterPro" id="IPR045079">
    <property type="entry name" value="Oxoprolinase-like"/>
</dbReference>
<dbReference type="Pfam" id="PF05378">
    <property type="entry name" value="Hydant_A_N"/>
    <property type="match status" value="1"/>
</dbReference>
<organism evidence="5 6">
    <name type="scientific">Wickerhamomyces anomalus (strain ATCC 58044 / CBS 1984 / NCYC 433 / NRRL Y-366-8)</name>
    <name type="common">Yeast</name>
    <name type="synonym">Hansenula anomala</name>
    <dbReference type="NCBI Taxonomy" id="683960"/>
    <lineage>
        <taxon>Eukaryota</taxon>
        <taxon>Fungi</taxon>
        <taxon>Dikarya</taxon>
        <taxon>Ascomycota</taxon>
        <taxon>Saccharomycotina</taxon>
        <taxon>Saccharomycetes</taxon>
        <taxon>Phaffomycetales</taxon>
        <taxon>Wickerhamomycetaceae</taxon>
        <taxon>Wickerhamomyces</taxon>
    </lineage>
</organism>
<evidence type="ECO:0008006" key="7">
    <source>
        <dbReference type="Google" id="ProtNLM"/>
    </source>
</evidence>
<dbReference type="STRING" id="683960.A0A1E3P2P3"/>
<accession>A0A1E3P2P3</accession>
<dbReference type="InterPro" id="IPR008040">
    <property type="entry name" value="Hydant_A_N"/>
</dbReference>
<comment type="similarity">
    <text evidence="1">Belongs to the oxoprolinase family.</text>
</comment>
<dbReference type="Proteomes" id="UP000094112">
    <property type="component" value="Unassembled WGS sequence"/>
</dbReference>